<dbReference type="EC" id="3.4.21.-" evidence="6"/>
<dbReference type="Pfam" id="PF13365">
    <property type="entry name" value="Trypsin_2"/>
    <property type="match status" value="1"/>
</dbReference>
<dbReference type="PANTHER" id="PTHR43343:SF3">
    <property type="entry name" value="PROTEASE DO-LIKE 8, CHLOROPLASTIC"/>
    <property type="match status" value="1"/>
</dbReference>
<organism evidence="6 7">
    <name type="scientific">Gryllotalpicola reticulitermitis</name>
    <dbReference type="NCBI Taxonomy" id="1184153"/>
    <lineage>
        <taxon>Bacteria</taxon>
        <taxon>Bacillati</taxon>
        <taxon>Actinomycetota</taxon>
        <taxon>Actinomycetes</taxon>
        <taxon>Micrococcales</taxon>
        <taxon>Microbacteriaceae</taxon>
        <taxon>Gryllotalpicola</taxon>
    </lineage>
</organism>
<dbReference type="EMBL" id="JBHSCN010000002">
    <property type="protein sequence ID" value="MFC4242472.1"/>
    <property type="molecule type" value="Genomic_DNA"/>
</dbReference>
<evidence type="ECO:0000313" key="6">
    <source>
        <dbReference type="EMBL" id="MFC4242472.1"/>
    </source>
</evidence>
<dbReference type="PROSITE" id="PS50106">
    <property type="entry name" value="PDZ"/>
    <property type="match status" value="1"/>
</dbReference>
<dbReference type="InterPro" id="IPR033116">
    <property type="entry name" value="TRYPSIN_SER"/>
</dbReference>
<dbReference type="Gene3D" id="2.30.42.10">
    <property type="match status" value="1"/>
</dbReference>
<dbReference type="InterPro" id="IPR009003">
    <property type="entry name" value="Peptidase_S1_PA"/>
</dbReference>
<dbReference type="Pfam" id="PF17820">
    <property type="entry name" value="PDZ_6"/>
    <property type="match status" value="1"/>
</dbReference>
<dbReference type="GO" id="GO:0008233">
    <property type="term" value="F:peptidase activity"/>
    <property type="evidence" value="ECO:0007669"/>
    <property type="project" value="UniProtKB-KW"/>
</dbReference>
<dbReference type="Gene3D" id="2.40.10.120">
    <property type="match status" value="1"/>
</dbReference>
<evidence type="ECO:0000313" key="7">
    <source>
        <dbReference type="Proteomes" id="UP001595900"/>
    </source>
</evidence>
<protein>
    <submittedName>
        <fullName evidence="6">S1C family serine protease</fullName>
        <ecNumber evidence="6">3.4.21.-</ecNumber>
    </submittedName>
</protein>
<feature type="transmembrane region" description="Helical" evidence="4">
    <location>
        <begin position="28"/>
        <end position="48"/>
    </location>
</feature>
<dbReference type="SMART" id="SM00228">
    <property type="entry name" value="PDZ"/>
    <property type="match status" value="1"/>
</dbReference>
<dbReference type="InterPro" id="IPR001940">
    <property type="entry name" value="Peptidase_S1C"/>
</dbReference>
<comment type="caution">
    <text evidence="6">The sequence shown here is derived from an EMBL/GenBank/DDBJ whole genome shotgun (WGS) entry which is preliminary data.</text>
</comment>
<evidence type="ECO:0000256" key="1">
    <source>
        <dbReference type="ARBA" id="ARBA00022670"/>
    </source>
</evidence>
<dbReference type="GO" id="GO:0006508">
    <property type="term" value="P:proteolysis"/>
    <property type="evidence" value="ECO:0007669"/>
    <property type="project" value="UniProtKB-KW"/>
</dbReference>
<feature type="region of interest" description="Disordered" evidence="3">
    <location>
        <begin position="360"/>
        <end position="425"/>
    </location>
</feature>
<accession>A0ABV8Q4X3</accession>
<feature type="region of interest" description="Disordered" evidence="3">
    <location>
        <begin position="102"/>
        <end position="148"/>
    </location>
</feature>
<keyword evidence="1 6" id="KW-0645">Protease</keyword>
<evidence type="ECO:0000259" key="5">
    <source>
        <dbReference type="PROSITE" id="PS50106"/>
    </source>
</evidence>
<keyword evidence="2 6" id="KW-0378">Hydrolase</keyword>
<keyword evidence="4" id="KW-1133">Transmembrane helix</keyword>
<evidence type="ECO:0000256" key="4">
    <source>
        <dbReference type="SAM" id="Phobius"/>
    </source>
</evidence>
<dbReference type="Proteomes" id="UP001595900">
    <property type="component" value="Unassembled WGS sequence"/>
</dbReference>
<dbReference type="SUPFAM" id="SSF50494">
    <property type="entry name" value="Trypsin-like serine proteases"/>
    <property type="match status" value="1"/>
</dbReference>
<feature type="compositionally biased region" description="Low complexity" evidence="3">
    <location>
        <begin position="126"/>
        <end position="138"/>
    </location>
</feature>
<sequence length="501" mass="47808">MSENYGNGPAAPAYAKPRREYFTKRQTLMVAASTVVAAALGVGCVFAAQDAFGVARSVTSAAFGQPAAGSGQTGAGAGSGSGYGYGGGQLGQGGQYGYGGGGSAGSGSAGGSSDPFGGSQYGGSQSGSQSGSSASGASETDATSAESRGVVLINTELSYENEEAAGTGMILTSNGEVLTNNHVIEGSTTVQVQVVSTGKTYTAKVVGDDPTDDVAVLQLQNASGLTTAKVDSSANVKTSDKVTGVGNAEGGEKLVAAPGSVTGLNKSITTEAEDTVASESLHGLIETDAGIQPGDSGGPLYNAAGKIVGMDTAAASGGPTDGYAIPISSALSIAKQIESGDSSSKIELGYPAFLGVELPTDASSGSSSSGSGDGSGFNGGYGFGDGSGSGFGGGSGEGQLGGGDSQFGDGSSDGGSSTGSAGSTVSGAQIAGVTAGGPAEQAGLAAGDTITAVGGTSVSSTTALQTAIKGYQPGDKVSVTWTDTSGQSHTATLTLTTGPAA</sequence>
<keyword evidence="4" id="KW-0472">Membrane</keyword>
<dbReference type="InterPro" id="IPR036034">
    <property type="entry name" value="PDZ_sf"/>
</dbReference>
<dbReference type="InterPro" id="IPR001478">
    <property type="entry name" value="PDZ"/>
</dbReference>
<keyword evidence="4" id="KW-0812">Transmembrane</keyword>
<evidence type="ECO:0000256" key="3">
    <source>
        <dbReference type="SAM" id="MobiDB-lite"/>
    </source>
</evidence>
<feature type="domain" description="PDZ" evidence="5">
    <location>
        <begin position="416"/>
        <end position="462"/>
    </location>
</feature>
<keyword evidence="7" id="KW-1185">Reference proteome</keyword>
<dbReference type="PANTHER" id="PTHR43343">
    <property type="entry name" value="PEPTIDASE S12"/>
    <property type="match status" value="1"/>
</dbReference>
<feature type="compositionally biased region" description="Gly residues" evidence="3">
    <location>
        <begin position="371"/>
        <end position="417"/>
    </location>
</feature>
<evidence type="ECO:0000256" key="2">
    <source>
        <dbReference type="ARBA" id="ARBA00022801"/>
    </source>
</evidence>
<dbReference type="SUPFAM" id="SSF50156">
    <property type="entry name" value="PDZ domain-like"/>
    <property type="match status" value="1"/>
</dbReference>
<dbReference type="PROSITE" id="PS00135">
    <property type="entry name" value="TRYPSIN_SER"/>
    <property type="match status" value="1"/>
</dbReference>
<dbReference type="RefSeq" id="WP_390227303.1">
    <property type="nucleotide sequence ID" value="NZ_JBHSCN010000002.1"/>
</dbReference>
<gene>
    <name evidence="6" type="ORF">ACFOYW_03725</name>
</gene>
<dbReference type="InterPro" id="IPR041489">
    <property type="entry name" value="PDZ_6"/>
</dbReference>
<dbReference type="InterPro" id="IPR051201">
    <property type="entry name" value="Chloro_Bact_Ser_Proteases"/>
</dbReference>
<proteinExistence type="predicted"/>
<dbReference type="PRINTS" id="PR00834">
    <property type="entry name" value="PROTEASES2C"/>
</dbReference>
<name>A0ABV8Q4X3_9MICO</name>
<reference evidence="7" key="1">
    <citation type="journal article" date="2019" name="Int. J. Syst. Evol. Microbiol.">
        <title>The Global Catalogue of Microorganisms (GCM) 10K type strain sequencing project: providing services to taxonomists for standard genome sequencing and annotation.</title>
        <authorList>
            <consortium name="The Broad Institute Genomics Platform"/>
            <consortium name="The Broad Institute Genome Sequencing Center for Infectious Disease"/>
            <person name="Wu L."/>
            <person name="Ma J."/>
        </authorList>
    </citation>
    <scope>NUCLEOTIDE SEQUENCE [LARGE SCALE GENOMIC DNA]</scope>
    <source>
        <strain evidence="7">CGMCC 1.10363</strain>
    </source>
</reference>